<proteinExistence type="predicted"/>
<evidence type="ECO:0000313" key="1">
    <source>
        <dbReference type="EMBL" id="CAG7824418.1"/>
    </source>
</evidence>
<dbReference type="OrthoDB" id="8194173at2759"/>
<accession>A0A8J2L395</accession>
<gene>
    <name evidence="1" type="ORF">AFUS01_LOCUS34573</name>
</gene>
<keyword evidence="2" id="KW-1185">Reference proteome</keyword>
<dbReference type="EMBL" id="CAJVCH010532756">
    <property type="protein sequence ID" value="CAG7824418.1"/>
    <property type="molecule type" value="Genomic_DNA"/>
</dbReference>
<comment type="caution">
    <text evidence="1">The sequence shown here is derived from an EMBL/GenBank/DDBJ whole genome shotgun (WGS) entry which is preliminary data.</text>
</comment>
<protein>
    <submittedName>
        <fullName evidence="1">Uncharacterized protein</fullName>
    </submittedName>
</protein>
<dbReference type="AlphaFoldDB" id="A0A8J2L395"/>
<sequence length="41" mass="4556">MEQSFRPGTGAEPTSTIEISMSCKNLLDKDFFSRSDPMCVV</sequence>
<dbReference type="Proteomes" id="UP000708208">
    <property type="component" value="Unassembled WGS sequence"/>
</dbReference>
<reference evidence="1" key="1">
    <citation type="submission" date="2021-06" db="EMBL/GenBank/DDBJ databases">
        <authorList>
            <person name="Hodson N. C."/>
            <person name="Mongue J. A."/>
            <person name="Jaron S. K."/>
        </authorList>
    </citation>
    <scope>NUCLEOTIDE SEQUENCE</scope>
</reference>
<name>A0A8J2L395_9HEXA</name>
<feature type="non-terminal residue" evidence="1">
    <location>
        <position position="1"/>
    </location>
</feature>
<organism evidence="1 2">
    <name type="scientific">Allacma fusca</name>
    <dbReference type="NCBI Taxonomy" id="39272"/>
    <lineage>
        <taxon>Eukaryota</taxon>
        <taxon>Metazoa</taxon>
        <taxon>Ecdysozoa</taxon>
        <taxon>Arthropoda</taxon>
        <taxon>Hexapoda</taxon>
        <taxon>Collembola</taxon>
        <taxon>Symphypleona</taxon>
        <taxon>Sminthuridae</taxon>
        <taxon>Allacma</taxon>
    </lineage>
</organism>
<evidence type="ECO:0000313" key="2">
    <source>
        <dbReference type="Proteomes" id="UP000708208"/>
    </source>
</evidence>